<evidence type="ECO:0000313" key="3">
    <source>
        <dbReference type="EMBL" id="KAF5195314.1"/>
    </source>
</evidence>
<evidence type="ECO:0000256" key="1">
    <source>
        <dbReference type="SAM" id="Phobius"/>
    </source>
</evidence>
<dbReference type="GO" id="GO:0016020">
    <property type="term" value="C:membrane"/>
    <property type="evidence" value="ECO:0007669"/>
    <property type="project" value="TreeGrafter"/>
</dbReference>
<dbReference type="Proteomes" id="UP000554482">
    <property type="component" value="Unassembled WGS sequence"/>
</dbReference>
<feature type="transmembrane region" description="Helical" evidence="1">
    <location>
        <begin position="238"/>
        <end position="260"/>
    </location>
</feature>
<feature type="transmembrane region" description="Helical" evidence="1">
    <location>
        <begin position="127"/>
        <end position="152"/>
    </location>
</feature>
<feature type="transmembrane region" description="Helical" evidence="1">
    <location>
        <begin position="272"/>
        <end position="293"/>
    </location>
</feature>
<proteinExistence type="predicted"/>
<evidence type="ECO:0000256" key="2">
    <source>
        <dbReference type="SAM" id="SignalP"/>
    </source>
</evidence>
<dbReference type="AlphaFoldDB" id="A0A7J6WCZ9"/>
<dbReference type="InterPro" id="IPR040283">
    <property type="entry name" value="DDB_G0292058-like"/>
</dbReference>
<keyword evidence="4" id="KW-1185">Reference proteome</keyword>
<dbReference type="EMBL" id="JABWDY010017488">
    <property type="protein sequence ID" value="KAF5195314.1"/>
    <property type="molecule type" value="Genomic_DNA"/>
</dbReference>
<protein>
    <submittedName>
        <fullName evidence="3">Envelope glycoprotein B</fullName>
    </submittedName>
</protein>
<sequence>MKKILFCFLFFSIISITAALRGFNGVERGSKNLITDQEYFETLAPSPSPSPQKVVLARRRTQRPDILQGFKRYKGGWDLTNRHYWASVGFTGLAGFVPAFIFFVSFGILVVVRCCYWQAIQDISTNWLLRACVVLLIVSTCASMIGCIFLAVDQEEFRNEVFRTLNYVVNQSDQSVHTLRNVSTYLAQAKGINVNQFVIPSDVQDRIDRLNKDLGPAADSLEKATFVNSSQLKNVLKLMQLVLILDAVVMVFVAFLGLVLSLHGHRRAVNICIFNGWLLVPVTFILFGVFLVLNNAITDTCIAMEEWVNNSQAKTTLSNMLPCVDQRMTNKTLIQSKEVINDVVTIVNVALSYYADSNPSLLANQSDQKIPLLCSPFDTCHSQEVTFANASLVWQHYICIGTTCDTAWGIPSQTYLQLVGAVSVSSALYEYAPPLLSFQDCEFVKATFKTITSNYCSPLEHHTHLVSVDLCVISIAVLLCVIIWILFGNLQSEELFLKHHSHSEKL</sequence>
<evidence type="ECO:0000313" key="4">
    <source>
        <dbReference type="Proteomes" id="UP000554482"/>
    </source>
</evidence>
<accession>A0A7J6WCZ9</accession>
<reference evidence="3 4" key="1">
    <citation type="submission" date="2020-06" db="EMBL/GenBank/DDBJ databases">
        <title>Transcriptomic and genomic resources for Thalictrum thalictroides and T. hernandezii: Facilitating candidate gene discovery in an emerging model plant lineage.</title>
        <authorList>
            <person name="Arias T."/>
            <person name="Riano-Pachon D.M."/>
            <person name="Di Stilio V.S."/>
        </authorList>
    </citation>
    <scope>NUCLEOTIDE SEQUENCE [LARGE SCALE GENOMIC DNA]</scope>
    <source>
        <strain evidence="4">cv. WT478/WT964</strain>
        <tissue evidence="3">Leaves</tissue>
    </source>
</reference>
<gene>
    <name evidence="3" type="ORF">FRX31_015098</name>
</gene>
<dbReference type="OrthoDB" id="1937321at2759"/>
<dbReference type="PANTHER" id="PTHR31414">
    <property type="entry name" value="TRANSMEMBRANE PROTEIN DDB_G0292058"/>
    <property type="match status" value="1"/>
</dbReference>
<keyword evidence="2" id="KW-0732">Signal</keyword>
<dbReference type="PANTHER" id="PTHR31414:SF16">
    <property type="entry name" value="TRANSMEMBRANE PROTEIN"/>
    <property type="match status" value="1"/>
</dbReference>
<comment type="caution">
    <text evidence="3">The sequence shown here is derived from an EMBL/GenBank/DDBJ whole genome shotgun (WGS) entry which is preliminary data.</text>
</comment>
<organism evidence="3 4">
    <name type="scientific">Thalictrum thalictroides</name>
    <name type="common">Rue-anemone</name>
    <name type="synonym">Anemone thalictroides</name>
    <dbReference type="NCBI Taxonomy" id="46969"/>
    <lineage>
        <taxon>Eukaryota</taxon>
        <taxon>Viridiplantae</taxon>
        <taxon>Streptophyta</taxon>
        <taxon>Embryophyta</taxon>
        <taxon>Tracheophyta</taxon>
        <taxon>Spermatophyta</taxon>
        <taxon>Magnoliopsida</taxon>
        <taxon>Ranunculales</taxon>
        <taxon>Ranunculaceae</taxon>
        <taxon>Thalictroideae</taxon>
        <taxon>Thalictrum</taxon>
    </lineage>
</organism>
<feature type="transmembrane region" description="Helical" evidence="1">
    <location>
        <begin position="84"/>
        <end position="115"/>
    </location>
</feature>
<feature type="signal peptide" evidence="2">
    <location>
        <begin position="1"/>
        <end position="19"/>
    </location>
</feature>
<keyword evidence="1" id="KW-1133">Transmembrane helix</keyword>
<keyword evidence="1" id="KW-0472">Membrane</keyword>
<feature type="transmembrane region" description="Helical" evidence="1">
    <location>
        <begin position="465"/>
        <end position="487"/>
    </location>
</feature>
<keyword evidence="3" id="KW-0261">Viral envelope protein</keyword>
<name>A0A7J6WCZ9_THATH</name>
<feature type="chain" id="PRO_5029471452" evidence="2">
    <location>
        <begin position="20"/>
        <end position="506"/>
    </location>
</feature>
<keyword evidence="1" id="KW-0812">Transmembrane</keyword>
<keyword evidence="3" id="KW-0946">Virion</keyword>